<keyword evidence="1" id="KW-0472">Membrane</keyword>
<comment type="caution">
    <text evidence="2">The sequence shown here is derived from an EMBL/GenBank/DDBJ whole genome shotgun (WGS) entry which is preliminary data.</text>
</comment>
<evidence type="ECO:0000313" key="3">
    <source>
        <dbReference type="Proteomes" id="UP001152622"/>
    </source>
</evidence>
<accession>A0A9Q1J6M3</accession>
<evidence type="ECO:0000256" key="1">
    <source>
        <dbReference type="SAM" id="Phobius"/>
    </source>
</evidence>
<keyword evidence="1" id="KW-1133">Transmembrane helix</keyword>
<name>A0A9Q1J6M3_SYNKA</name>
<evidence type="ECO:0000313" key="2">
    <source>
        <dbReference type="EMBL" id="KAJ8370352.1"/>
    </source>
</evidence>
<sequence>MRFRSQEDEKMGPMQCIHWLIFSISLLLSITLSASSTILPSPLVQSTSQKYRETGGSSTAAIAISPSLAQDGPVTMVISASSIQTDTITMSTSPSFSQDSPITTMIPISPTKDNSTDMATTPLNVTTDVAQTTGLTTTANSPTTQAQLTPLLTSTSVPTSQSAQTTVTAMTVSIPTSQSAQTTVTAMSVSVPTETNSTMEMVRTQGPQLGLTRSEVGITMFCGVVLGLTILIMVGYNIHRCQRRKAQYIHQPLYNSSEETVDRFPAPDDTLVISGGLYDGPESFTSALTTDEDTGFHSDQPPFAPQPTHFRLEFLSEEQQRSPACGASTFETFQPFDAEV</sequence>
<organism evidence="2 3">
    <name type="scientific">Synaphobranchus kaupii</name>
    <name type="common">Kaup's arrowtooth eel</name>
    <dbReference type="NCBI Taxonomy" id="118154"/>
    <lineage>
        <taxon>Eukaryota</taxon>
        <taxon>Metazoa</taxon>
        <taxon>Chordata</taxon>
        <taxon>Craniata</taxon>
        <taxon>Vertebrata</taxon>
        <taxon>Euteleostomi</taxon>
        <taxon>Actinopterygii</taxon>
        <taxon>Neopterygii</taxon>
        <taxon>Teleostei</taxon>
        <taxon>Anguilliformes</taxon>
        <taxon>Synaphobranchidae</taxon>
        <taxon>Synaphobranchus</taxon>
    </lineage>
</organism>
<dbReference type="OrthoDB" id="9909389at2759"/>
<proteinExistence type="predicted"/>
<reference evidence="2" key="1">
    <citation type="journal article" date="2023" name="Science">
        <title>Genome structures resolve the early diversification of teleost fishes.</title>
        <authorList>
            <person name="Parey E."/>
            <person name="Louis A."/>
            <person name="Montfort J."/>
            <person name="Bouchez O."/>
            <person name="Roques C."/>
            <person name="Iampietro C."/>
            <person name="Lluch J."/>
            <person name="Castinel A."/>
            <person name="Donnadieu C."/>
            <person name="Desvignes T."/>
            <person name="Floi Bucao C."/>
            <person name="Jouanno E."/>
            <person name="Wen M."/>
            <person name="Mejri S."/>
            <person name="Dirks R."/>
            <person name="Jansen H."/>
            <person name="Henkel C."/>
            <person name="Chen W.J."/>
            <person name="Zahm M."/>
            <person name="Cabau C."/>
            <person name="Klopp C."/>
            <person name="Thompson A.W."/>
            <person name="Robinson-Rechavi M."/>
            <person name="Braasch I."/>
            <person name="Lecointre G."/>
            <person name="Bobe J."/>
            <person name="Postlethwait J.H."/>
            <person name="Berthelot C."/>
            <person name="Roest Crollius H."/>
            <person name="Guiguen Y."/>
        </authorList>
    </citation>
    <scope>NUCLEOTIDE SEQUENCE</scope>
    <source>
        <strain evidence="2">WJC10195</strain>
    </source>
</reference>
<keyword evidence="3" id="KW-1185">Reference proteome</keyword>
<dbReference type="Proteomes" id="UP001152622">
    <property type="component" value="Chromosome 3"/>
</dbReference>
<protein>
    <submittedName>
        <fullName evidence="2">Uncharacterized protein</fullName>
    </submittedName>
</protein>
<feature type="transmembrane region" description="Helical" evidence="1">
    <location>
        <begin position="216"/>
        <end position="238"/>
    </location>
</feature>
<keyword evidence="1" id="KW-0812">Transmembrane</keyword>
<dbReference type="AlphaFoldDB" id="A0A9Q1J6M3"/>
<gene>
    <name evidence="2" type="ORF">SKAU_G00103800</name>
</gene>
<dbReference type="EMBL" id="JAINUF010000003">
    <property type="protein sequence ID" value="KAJ8370352.1"/>
    <property type="molecule type" value="Genomic_DNA"/>
</dbReference>